<feature type="region of interest" description="Disordered" evidence="1">
    <location>
        <begin position="29"/>
        <end position="78"/>
    </location>
</feature>
<dbReference type="Proteomes" id="UP001251528">
    <property type="component" value="Unassembled WGS sequence"/>
</dbReference>
<feature type="compositionally biased region" description="Basic and acidic residues" evidence="1">
    <location>
        <begin position="186"/>
        <end position="206"/>
    </location>
</feature>
<comment type="caution">
    <text evidence="2">The sequence shown here is derived from an EMBL/GenBank/DDBJ whole genome shotgun (WGS) entry which is preliminary data.</text>
</comment>
<accession>A0AAJ0CSN3</accession>
<proteinExistence type="predicted"/>
<dbReference type="Pfam" id="PF12013">
    <property type="entry name" value="OrsD"/>
    <property type="match status" value="1"/>
</dbReference>
<evidence type="ECO:0000313" key="3">
    <source>
        <dbReference type="Proteomes" id="UP001251528"/>
    </source>
</evidence>
<sequence>MDYCHYLTDYDVMVCRECKIGVRQEHIDGHLKGSPHSLPKVERDQVAGAAQRPRSAVGSISGEQAYRKPSPHSAPLRALRPPLTNGFSCMFPIEGSDGKSTECGFVLASSKNMELHCRRVHGWRSAARRGRPRRHAEETKIIDRPWRNGVKYQRFYLQGPQSNFFEVSRDVSTPERDDGEPEGADPCDKLLLKLRDRHAEQEEAERKHKIPQRSQKRLDEVS</sequence>
<keyword evidence="3" id="KW-1185">Reference proteome</keyword>
<reference evidence="2" key="1">
    <citation type="submission" date="2023-06" db="EMBL/GenBank/DDBJ databases">
        <title>Conoideocrella luteorostrata (Hypocreales: Clavicipitaceae), a potential biocontrol fungus for elongate hemlock scale in United States Christmas tree production areas.</title>
        <authorList>
            <person name="Barrett H."/>
            <person name="Lovett B."/>
            <person name="Macias A.M."/>
            <person name="Stajich J.E."/>
            <person name="Kasson M.T."/>
        </authorList>
    </citation>
    <scope>NUCLEOTIDE SEQUENCE</scope>
    <source>
        <strain evidence="2">ARSEF 14590</strain>
    </source>
</reference>
<dbReference type="EMBL" id="JASWJB010000088">
    <property type="protein sequence ID" value="KAK2599189.1"/>
    <property type="molecule type" value="Genomic_DNA"/>
</dbReference>
<evidence type="ECO:0000256" key="1">
    <source>
        <dbReference type="SAM" id="MobiDB-lite"/>
    </source>
</evidence>
<protein>
    <submittedName>
        <fullName evidence="2">Uncharacterized protein</fullName>
    </submittedName>
</protein>
<feature type="compositionally biased region" description="Basic and acidic residues" evidence="1">
    <location>
        <begin position="167"/>
        <end position="176"/>
    </location>
</feature>
<name>A0AAJ0CSN3_9HYPO</name>
<gene>
    <name evidence="2" type="ORF">QQS21_005380</name>
</gene>
<feature type="region of interest" description="Disordered" evidence="1">
    <location>
        <begin position="166"/>
        <end position="222"/>
    </location>
</feature>
<dbReference type="InterPro" id="IPR022698">
    <property type="entry name" value="OrsD"/>
</dbReference>
<organism evidence="2 3">
    <name type="scientific">Conoideocrella luteorostrata</name>
    <dbReference type="NCBI Taxonomy" id="1105319"/>
    <lineage>
        <taxon>Eukaryota</taxon>
        <taxon>Fungi</taxon>
        <taxon>Dikarya</taxon>
        <taxon>Ascomycota</taxon>
        <taxon>Pezizomycotina</taxon>
        <taxon>Sordariomycetes</taxon>
        <taxon>Hypocreomycetidae</taxon>
        <taxon>Hypocreales</taxon>
        <taxon>Clavicipitaceae</taxon>
        <taxon>Conoideocrella</taxon>
    </lineage>
</organism>
<dbReference type="AlphaFoldDB" id="A0AAJ0CSN3"/>
<evidence type="ECO:0000313" key="2">
    <source>
        <dbReference type="EMBL" id="KAK2599189.1"/>
    </source>
</evidence>